<evidence type="ECO:0000256" key="2">
    <source>
        <dbReference type="ARBA" id="ARBA00022617"/>
    </source>
</evidence>
<evidence type="ECO:0000256" key="5">
    <source>
        <dbReference type="ARBA" id="ARBA00023004"/>
    </source>
</evidence>
<dbReference type="PROSITE" id="PS51007">
    <property type="entry name" value="CYTC"/>
    <property type="match status" value="1"/>
</dbReference>
<dbReference type="PATRIC" id="fig|36861.3.peg.3373"/>
<evidence type="ECO:0000256" key="1">
    <source>
        <dbReference type="ARBA" id="ARBA00022448"/>
    </source>
</evidence>
<feature type="chain" id="PRO_5007125762" evidence="7">
    <location>
        <begin position="24"/>
        <end position="100"/>
    </location>
</feature>
<evidence type="ECO:0000256" key="4">
    <source>
        <dbReference type="ARBA" id="ARBA00022982"/>
    </source>
</evidence>
<keyword evidence="1" id="KW-0813">Transport</keyword>
<comment type="caution">
    <text evidence="9">The sequence shown here is derived from an EMBL/GenBank/DDBJ whole genome shotgun (WGS) entry which is preliminary data.</text>
</comment>
<dbReference type="Proteomes" id="UP000064243">
    <property type="component" value="Unassembled WGS sequence"/>
</dbReference>
<feature type="signal peptide" evidence="7">
    <location>
        <begin position="1"/>
        <end position="23"/>
    </location>
</feature>
<reference evidence="9 10" key="1">
    <citation type="journal article" date="2015" name="Appl. Environ. Microbiol.">
        <title>Aerobic and Anaerobic Thiosulfate Oxidation by a Cold-Adapted, Subglacial Chemoautotroph.</title>
        <authorList>
            <person name="Harrold Z.R."/>
            <person name="Skidmore M.L."/>
            <person name="Hamilton T.L."/>
            <person name="Desch L."/>
            <person name="Amada K."/>
            <person name="van Gelder W."/>
            <person name="Glover K."/>
            <person name="Roden E.E."/>
            <person name="Boyd E.S."/>
        </authorList>
    </citation>
    <scope>NUCLEOTIDE SEQUENCE [LARGE SCALE GENOMIC DNA]</scope>
    <source>
        <strain evidence="9 10">RG</strain>
    </source>
</reference>
<dbReference type="OrthoDB" id="8526831at2"/>
<gene>
    <name evidence="9" type="ORF">ABW22_02530</name>
</gene>
<dbReference type="GO" id="GO:0046872">
    <property type="term" value="F:metal ion binding"/>
    <property type="evidence" value="ECO:0007669"/>
    <property type="project" value="UniProtKB-KW"/>
</dbReference>
<dbReference type="EMBL" id="LDUG01000008">
    <property type="protein sequence ID" value="KVW98908.1"/>
    <property type="molecule type" value="Genomic_DNA"/>
</dbReference>
<dbReference type="RefSeq" id="WP_059751680.1">
    <property type="nucleotide sequence ID" value="NZ_LDUG01000008.1"/>
</dbReference>
<keyword evidence="3 6" id="KW-0479">Metal-binding</keyword>
<dbReference type="PANTHER" id="PTHR33751:SF9">
    <property type="entry name" value="CYTOCHROME C4"/>
    <property type="match status" value="1"/>
</dbReference>
<keyword evidence="7" id="KW-0732">Signal</keyword>
<keyword evidence="2 6" id="KW-0349">Heme</keyword>
<dbReference type="AlphaFoldDB" id="A0A106BUZ4"/>
<evidence type="ECO:0000256" key="7">
    <source>
        <dbReference type="SAM" id="SignalP"/>
    </source>
</evidence>
<protein>
    <submittedName>
        <fullName evidence="9">Sulfide dehydrogenase</fullName>
    </submittedName>
</protein>
<keyword evidence="10" id="KW-1185">Reference proteome</keyword>
<evidence type="ECO:0000313" key="9">
    <source>
        <dbReference type="EMBL" id="KVW98908.1"/>
    </source>
</evidence>
<dbReference type="Gene3D" id="1.10.760.10">
    <property type="entry name" value="Cytochrome c-like domain"/>
    <property type="match status" value="1"/>
</dbReference>
<dbReference type="GO" id="GO:0020037">
    <property type="term" value="F:heme binding"/>
    <property type="evidence" value="ECO:0007669"/>
    <property type="project" value="InterPro"/>
</dbReference>
<dbReference type="InterPro" id="IPR050597">
    <property type="entry name" value="Cytochrome_c_Oxidase_Subunit"/>
</dbReference>
<evidence type="ECO:0000256" key="3">
    <source>
        <dbReference type="ARBA" id="ARBA00022723"/>
    </source>
</evidence>
<keyword evidence="5 6" id="KW-0408">Iron</keyword>
<dbReference type="PANTHER" id="PTHR33751">
    <property type="entry name" value="CBB3-TYPE CYTOCHROME C OXIDASE SUBUNIT FIXP"/>
    <property type="match status" value="1"/>
</dbReference>
<proteinExistence type="predicted"/>
<dbReference type="Pfam" id="PF00034">
    <property type="entry name" value="Cytochrom_C"/>
    <property type="match status" value="1"/>
</dbReference>
<evidence type="ECO:0000313" key="10">
    <source>
        <dbReference type="Proteomes" id="UP000064243"/>
    </source>
</evidence>
<dbReference type="GO" id="GO:0009055">
    <property type="term" value="F:electron transfer activity"/>
    <property type="evidence" value="ECO:0007669"/>
    <property type="project" value="InterPro"/>
</dbReference>
<sequence>MYKKTTLALAGFVGLALSGIAGAADIHTKSISSTCMSCHGPGGKSLGTIPSLAGLDKDYFVKSMKDFKAGTRAATIMKRHAAGYTDAEIEAMAAYFASLK</sequence>
<dbReference type="InterPro" id="IPR036909">
    <property type="entry name" value="Cyt_c-like_dom_sf"/>
</dbReference>
<keyword evidence="4" id="KW-0249">Electron transport</keyword>
<evidence type="ECO:0000259" key="8">
    <source>
        <dbReference type="PROSITE" id="PS51007"/>
    </source>
</evidence>
<dbReference type="STRING" id="1123392.GCA_000376425_00169"/>
<dbReference type="InterPro" id="IPR009056">
    <property type="entry name" value="Cyt_c-like_dom"/>
</dbReference>
<organism evidence="9 10">
    <name type="scientific">Thiobacillus denitrificans</name>
    <dbReference type="NCBI Taxonomy" id="36861"/>
    <lineage>
        <taxon>Bacteria</taxon>
        <taxon>Pseudomonadati</taxon>
        <taxon>Pseudomonadota</taxon>
        <taxon>Betaproteobacteria</taxon>
        <taxon>Nitrosomonadales</taxon>
        <taxon>Thiobacillaceae</taxon>
        <taxon>Thiobacillus</taxon>
    </lineage>
</organism>
<evidence type="ECO:0000256" key="6">
    <source>
        <dbReference type="PROSITE-ProRule" id="PRU00433"/>
    </source>
</evidence>
<name>A0A106BUZ4_THIDE</name>
<dbReference type="SUPFAM" id="SSF46626">
    <property type="entry name" value="Cytochrome c"/>
    <property type="match status" value="1"/>
</dbReference>
<feature type="domain" description="Cytochrome c" evidence="8">
    <location>
        <begin position="14"/>
        <end position="100"/>
    </location>
</feature>
<accession>A0A106BUZ4</accession>